<gene>
    <name evidence="2" type="ORF">SAMN05444276_102589</name>
</gene>
<reference evidence="3" key="1">
    <citation type="submission" date="2016-10" db="EMBL/GenBank/DDBJ databases">
        <authorList>
            <person name="Varghese N."/>
            <person name="Submissions S."/>
        </authorList>
    </citation>
    <scope>NUCLEOTIDE SEQUENCE [LARGE SCALE GENOMIC DNA]</scope>
    <source>
        <strain evidence="3">DSM 29303</strain>
    </source>
</reference>
<dbReference type="Pfam" id="PF07969">
    <property type="entry name" value="Amidohydro_3"/>
    <property type="match status" value="1"/>
</dbReference>
<dbReference type="SUPFAM" id="SSF51338">
    <property type="entry name" value="Composite domain of metallo-dependent hydrolases"/>
    <property type="match status" value="1"/>
</dbReference>
<accession>A0A1H2XQ07</accession>
<dbReference type="Gene3D" id="3.10.310.70">
    <property type="match status" value="1"/>
</dbReference>
<keyword evidence="3" id="KW-1185">Reference proteome</keyword>
<dbReference type="InterPro" id="IPR013108">
    <property type="entry name" value="Amidohydro_3"/>
</dbReference>
<dbReference type="RefSeq" id="WP_036730839.1">
    <property type="nucleotide sequence ID" value="NZ_FNNA01000002.1"/>
</dbReference>
<evidence type="ECO:0000313" key="2">
    <source>
        <dbReference type="EMBL" id="SDW94836.1"/>
    </source>
</evidence>
<evidence type="ECO:0000313" key="3">
    <source>
        <dbReference type="Proteomes" id="UP000182944"/>
    </source>
</evidence>
<dbReference type="OrthoDB" id="9811399at2"/>
<sequence>MAQADLVLEGGTIWCGAGLPAVEALAVAGDRVLATGTAEEMRALAGPATRRIDLKGRFAMPGLYDAHMHLLPLGVWMSHVDLRPSVVGTLDGLLAALTPEGRPATRHWRGRCVHQP</sequence>
<proteinExistence type="predicted"/>
<dbReference type="InterPro" id="IPR011059">
    <property type="entry name" value="Metal-dep_hydrolase_composite"/>
</dbReference>
<protein>
    <recommendedName>
        <fullName evidence="1">Amidohydrolase 3 domain-containing protein</fullName>
    </recommendedName>
</protein>
<dbReference type="Gene3D" id="3.20.20.140">
    <property type="entry name" value="Metal-dependent hydrolases"/>
    <property type="match status" value="1"/>
</dbReference>
<dbReference type="PANTHER" id="PTHR22642:SF2">
    <property type="entry name" value="PROTEIN LONG AFTER FAR-RED 3"/>
    <property type="match status" value="1"/>
</dbReference>
<dbReference type="GO" id="GO:0016810">
    <property type="term" value="F:hydrolase activity, acting on carbon-nitrogen (but not peptide) bonds"/>
    <property type="evidence" value="ECO:0007669"/>
    <property type="project" value="InterPro"/>
</dbReference>
<dbReference type="STRING" id="1545044.SAMN05444276_102589"/>
<dbReference type="AlphaFoldDB" id="A0A1H2XQ07"/>
<dbReference type="Proteomes" id="UP000182944">
    <property type="component" value="Unassembled WGS sequence"/>
</dbReference>
<feature type="domain" description="Amidohydrolase 3" evidence="1">
    <location>
        <begin position="52"/>
        <end position="98"/>
    </location>
</feature>
<evidence type="ECO:0000259" key="1">
    <source>
        <dbReference type="Pfam" id="PF07969"/>
    </source>
</evidence>
<name>A0A1H2XQ07_9RHOB</name>
<dbReference type="EMBL" id="FNNA01000002">
    <property type="protein sequence ID" value="SDW94836.1"/>
    <property type="molecule type" value="Genomic_DNA"/>
</dbReference>
<dbReference type="PANTHER" id="PTHR22642">
    <property type="entry name" value="IMIDAZOLONEPROPIONASE"/>
    <property type="match status" value="1"/>
</dbReference>
<dbReference type="Gene3D" id="2.30.40.10">
    <property type="entry name" value="Urease, subunit C, domain 1"/>
    <property type="match status" value="1"/>
</dbReference>
<organism evidence="2 3">
    <name type="scientific">Paracoccus sanguinis</name>
    <dbReference type="NCBI Taxonomy" id="1545044"/>
    <lineage>
        <taxon>Bacteria</taxon>
        <taxon>Pseudomonadati</taxon>
        <taxon>Pseudomonadota</taxon>
        <taxon>Alphaproteobacteria</taxon>
        <taxon>Rhodobacterales</taxon>
        <taxon>Paracoccaceae</taxon>
        <taxon>Paracoccus</taxon>
    </lineage>
</organism>